<dbReference type="InParanoid" id="G1PYB8"/>
<dbReference type="OMA" id="WDAMEAT"/>
<dbReference type="GO" id="GO:0044754">
    <property type="term" value="C:autolysosome"/>
    <property type="evidence" value="ECO:0007669"/>
    <property type="project" value="UniProtKB-SubCell"/>
</dbReference>
<proteinExistence type="inferred from homology"/>
<dbReference type="EMBL" id="AAPE02025603">
    <property type="status" value="NOT_ANNOTATED_CDS"/>
    <property type="molecule type" value="Genomic_DNA"/>
</dbReference>
<dbReference type="FunFam" id="1.20.1260.10:FF:000009">
    <property type="entry name" value="Ferritin light chain"/>
    <property type="match status" value="1"/>
</dbReference>
<comment type="function">
    <text evidence="10">Stores iron in a soluble, non-toxic, readily available form. Important for iron homeostasis. Iron is taken up in the ferrous form and deposited as ferric hydroxides after oxidation. Also plays a role in delivery of iron to cells. Mediates iron uptake in capsule cells of the developing kidney. Delivery to lysosomes by the cargo receptor NCOA4 for autophagic degradation and release or iron.</text>
</comment>
<evidence type="ECO:0000256" key="4">
    <source>
        <dbReference type="ARBA" id="ARBA00022490"/>
    </source>
</evidence>
<evidence type="ECO:0000256" key="8">
    <source>
        <dbReference type="ARBA" id="ARBA00023329"/>
    </source>
</evidence>
<dbReference type="GO" id="GO:0008198">
    <property type="term" value="F:ferrous iron binding"/>
    <property type="evidence" value="ECO:0007669"/>
    <property type="project" value="TreeGrafter"/>
</dbReference>
<dbReference type="PANTHER" id="PTHR11431">
    <property type="entry name" value="FERRITIN"/>
    <property type="match status" value="1"/>
</dbReference>
<comment type="similarity">
    <text evidence="2 13">Belongs to the ferritin family.</text>
</comment>
<keyword evidence="8" id="KW-0968">Cytoplasmic vesicle</keyword>
<evidence type="ECO:0000256" key="2">
    <source>
        <dbReference type="ARBA" id="ARBA00007513"/>
    </source>
</evidence>
<sequence length="175" mass="19986">MSSQIHQNYSTEVEAAVNRLANLHLRASYTYLSLGYYFDRDDVALEGVGHFFLELAEKKREGAEHLFKLQNKRGGRILFPDVKKPSQEDWGKTQNAMEAALALEKNLNQTLLELHALGSTCADPHLCHFLENHFLDEEVKLINKMGDHLTNIRRLAAPQAGLGEYLFERLILKHD</sequence>
<comment type="subunit">
    <text evidence="11">Oligomer of 24 subunits. There are two types of subunits: L (light) chain and H (heavy) chain. The major chain can be light or heavy, depending on the species and tissue type. The functional molecule forms a roughly spherical shell with a diameter of 12 nm and contains a central cavity into which the insoluble mineral iron core is deposited. Interacts with NCOA4.</text>
</comment>
<keyword evidence="16" id="KW-1185">Reference proteome</keyword>
<dbReference type="InterPro" id="IPR008331">
    <property type="entry name" value="Ferritin_DPS_dom"/>
</dbReference>
<dbReference type="GO" id="GO:0008199">
    <property type="term" value="F:ferric iron binding"/>
    <property type="evidence" value="ECO:0007669"/>
    <property type="project" value="InterPro"/>
</dbReference>
<feature type="binding site" evidence="12">
    <location>
        <position position="104"/>
    </location>
    <ligand>
        <name>Fe cation</name>
        <dbReference type="ChEBI" id="CHEBI:24875"/>
        <label>1</label>
    </ligand>
</feature>
<dbReference type="GO" id="GO:0006879">
    <property type="term" value="P:intracellular iron ion homeostasis"/>
    <property type="evidence" value="ECO:0007669"/>
    <property type="project" value="UniProtKB-KW"/>
</dbReference>
<organism evidence="15 16">
    <name type="scientific">Myotis lucifugus</name>
    <name type="common">Little brown bat</name>
    <dbReference type="NCBI Taxonomy" id="59463"/>
    <lineage>
        <taxon>Eukaryota</taxon>
        <taxon>Metazoa</taxon>
        <taxon>Chordata</taxon>
        <taxon>Craniata</taxon>
        <taxon>Vertebrata</taxon>
        <taxon>Euteleostomi</taxon>
        <taxon>Mammalia</taxon>
        <taxon>Eutheria</taxon>
        <taxon>Laurasiatheria</taxon>
        <taxon>Chiroptera</taxon>
        <taxon>Yangochiroptera</taxon>
        <taxon>Vespertilionidae</taxon>
        <taxon>Myotis</taxon>
    </lineage>
</organism>
<evidence type="ECO:0000256" key="3">
    <source>
        <dbReference type="ARBA" id="ARBA00022434"/>
    </source>
</evidence>
<dbReference type="Ensembl" id="ENSMLUT00000023182.1">
    <property type="protein sequence ID" value="ENSMLUP00000016450.1"/>
    <property type="gene ID" value="ENSMLUG00000025049.1"/>
</dbReference>
<reference evidence="15 16" key="1">
    <citation type="journal article" date="2011" name="Nature">
        <title>A high-resolution map of human evolutionary constraint using 29 mammals.</title>
        <authorList>
            <person name="Lindblad-Toh K."/>
            <person name="Garber M."/>
            <person name="Zuk O."/>
            <person name="Lin M.F."/>
            <person name="Parker B.J."/>
            <person name="Washietl S."/>
            <person name="Kheradpour P."/>
            <person name="Ernst J."/>
            <person name="Jordan G."/>
            <person name="Mauceli E."/>
            <person name="Ward L.D."/>
            <person name="Lowe C.B."/>
            <person name="Holloway A.K."/>
            <person name="Clamp M."/>
            <person name="Gnerre S."/>
            <person name="Alfoldi J."/>
            <person name="Beal K."/>
            <person name="Chang J."/>
            <person name="Clawson H."/>
            <person name="Cuff J."/>
            <person name="Di Palma F."/>
            <person name="Fitzgerald S."/>
            <person name="Flicek P."/>
            <person name="Guttman M."/>
            <person name="Hubisz M.J."/>
            <person name="Jaffe D.B."/>
            <person name="Jungreis I."/>
            <person name="Kent W.J."/>
            <person name="Kostka D."/>
            <person name="Lara M."/>
            <person name="Martins A.L."/>
            <person name="Massingham T."/>
            <person name="Moltke I."/>
            <person name="Raney B.J."/>
            <person name="Rasmussen M.D."/>
            <person name="Robinson J."/>
            <person name="Stark A."/>
            <person name="Vilella A.J."/>
            <person name="Wen J."/>
            <person name="Xie X."/>
            <person name="Zody M.C."/>
            <person name="Baldwin J."/>
            <person name="Bloom T."/>
            <person name="Chin C.W."/>
            <person name="Heiman D."/>
            <person name="Nicol R."/>
            <person name="Nusbaum C."/>
            <person name="Young S."/>
            <person name="Wilkinson J."/>
            <person name="Worley K.C."/>
            <person name="Kovar C.L."/>
            <person name="Muzny D.M."/>
            <person name="Gibbs R.A."/>
            <person name="Cree A."/>
            <person name="Dihn H.H."/>
            <person name="Fowler G."/>
            <person name="Jhangiani S."/>
            <person name="Joshi V."/>
            <person name="Lee S."/>
            <person name="Lewis L.R."/>
            <person name="Nazareth L.V."/>
            <person name="Okwuonu G."/>
            <person name="Santibanez J."/>
            <person name="Warren W.C."/>
            <person name="Mardis E.R."/>
            <person name="Weinstock G.M."/>
            <person name="Wilson R.K."/>
            <person name="Delehaunty K."/>
            <person name="Dooling D."/>
            <person name="Fronik C."/>
            <person name="Fulton L."/>
            <person name="Fulton B."/>
            <person name="Graves T."/>
            <person name="Minx P."/>
            <person name="Sodergren E."/>
            <person name="Birney E."/>
            <person name="Margulies E.H."/>
            <person name="Herrero J."/>
            <person name="Green E.D."/>
            <person name="Haussler D."/>
            <person name="Siepel A."/>
            <person name="Goldman N."/>
            <person name="Pollard K.S."/>
            <person name="Pedersen J.S."/>
            <person name="Lander E.S."/>
            <person name="Kellis M."/>
        </authorList>
    </citation>
    <scope>NUCLEOTIDE SEQUENCE [LARGE SCALE GENOMIC DNA]</scope>
</reference>
<comment type="subcellular location">
    <subcellularLocation>
        <location evidence="9">Autolysosome</location>
    </subcellularLocation>
    <subcellularLocation>
        <location evidence="1">Cytoplasm</location>
    </subcellularLocation>
</comment>
<dbReference type="GO" id="GO:0031410">
    <property type="term" value="C:cytoplasmic vesicle"/>
    <property type="evidence" value="ECO:0007669"/>
    <property type="project" value="UniProtKB-KW"/>
</dbReference>
<dbReference type="Pfam" id="PF00210">
    <property type="entry name" value="Ferritin"/>
    <property type="match status" value="1"/>
</dbReference>
<dbReference type="eggNOG" id="KOG2332">
    <property type="taxonomic scope" value="Eukaryota"/>
</dbReference>
<dbReference type="AlphaFoldDB" id="G1PYB8"/>
<dbReference type="Gene3D" id="1.20.1260.10">
    <property type="match status" value="1"/>
</dbReference>
<accession>G1PYB8</accession>
<reference evidence="15" key="2">
    <citation type="submission" date="2025-08" db="UniProtKB">
        <authorList>
            <consortium name="Ensembl"/>
        </authorList>
    </citation>
    <scope>IDENTIFICATION</scope>
</reference>
<dbReference type="SUPFAM" id="SSF47240">
    <property type="entry name" value="Ferritin-like"/>
    <property type="match status" value="1"/>
</dbReference>
<keyword evidence="5 12" id="KW-0479">Metal-binding</keyword>
<keyword evidence="7" id="KW-0458">Lysosome</keyword>
<dbReference type="GO" id="GO:0006826">
    <property type="term" value="P:iron ion transport"/>
    <property type="evidence" value="ECO:0007669"/>
    <property type="project" value="InterPro"/>
</dbReference>
<evidence type="ECO:0000256" key="6">
    <source>
        <dbReference type="ARBA" id="ARBA00023004"/>
    </source>
</evidence>
<evidence type="ECO:0000256" key="9">
    <source>
        <dbReference type="ARBA" id="ARBA00044942"/>
    </source>
</evidence>
<name>G1PYB8_MYOLU</name>
<evidence type="ECO:0000256" key="10">
    <source>
        <dbReference type="ARBA" id="ARBA00045578"/>
    </source>
</evidence>
<dbReference type="GeneTree" id="ENSGT00940000153096"/>
<dbReference type="PROSITE" id="PS00204">
    <property type="entry name" value="FERRITIN_2"/>
    <property type="match status" value="1"/>
</dbReference>
<dbReference type="FunCoup" id="G1PYB8">
    <property type="interactions" value="125"/>
</dbReference>
<keyword evidence="4" id="KW-0963">Cytoplasm</keyword>
<evidence type="ECO:0000259" key="14">
    <source>
        <dbReference type="PROSITE" id="PS50905"/>
    </source>
</evidence>
<dbReference type="InterPro" id="IPR009078">
    <property type="entry name" value="Ferritin-like_SF"/>
</dbReference>
<feature type="domain" description="Ferritin-like diiron" evidence="14">
    <location>
        <begin position="7"/>
        <end position="156"/>
    </location>
</feature>
<protein>
    <recommendedName>
        <fullName evidence="13">Ferritin</fullName>
    </recommendedName>
</protein>
<evidence type="ECO:0000256" key="7">
    <source>
        <dbReference type="ARBA" id="ARBA00023228"/>
    </source>
</evidence>
<evidence type="ECO:0000313" key="16">
    <source>
        <dbReference type="Proteomes" id="UP000001074"/>
    </source>
</evidence>
<evidence type="ECO:0000256" key="11">
    <source>
        <dbReference type="ARBA" id="ARBA00047045"/>
    </source>
</evidence>
<dbReference type="Proteomes" id="UP000001074">
    <property type="component" value="Unassembled WGS sequence"/>
</dbReference>
<keyword evidence="6 12" id="KW-0408">Iron</keyword>
<dbReference type="InterPro" id="IPR001519">
    <property type="entry name" value="Ferritin"/>
</dbReference>
<keyword evidence="3 13" id="KW-0409">Iron storage</keyword>
<dbReference type="HOGENOM" id="CLU_065681_4_0_1"/>
<dbReference type="InterPro" id="IPR014034">
    <property type="entry name" value="Ferritin_CS"/>
</dbReference>
<dbReference type="InterPro" id="IPR009040">
    <property type="entry name" value="Ferritin-like_diiron"/>
</dbReference>
<dbReference type="PROSITE" id="PS50905">
    <property type="entry name" value="FERRITIN_LIKE"/>
    <property type="match status" value="1"/>
</dbReference>
<dbReference type="STRING" id="59463.ENSMLUP00000016450"/>
<evidence type="ECO:0000256" key="1">
    <source>
        <dbReference type="ARBA" id="ARBA00004496"/>
    </source>
</evidence>
<dbReference type="InterPro" id="IPR012347">
    <property type="entry name" value="Ferritin-like"/>
</dbReference>
<evidence type="ECO:0000256" key="13">
    <source>
        <dbReference type="RuleBase" id="RU361145"/>
    </source>
</evidence>
<dbReference type="PANTHER" id="PTHR11431:SF47">
    <property type="entry name" value="FERRITIN LIGHT CHAIN"/>
    <property type="match status" value="1"/>
</dbReference>
<reference evidence="15" key="3">
    <citation type="submission" date="2025-09" db="UniProtKB">
        <authorList>
            <consortium name="Ensembl"/>
        </authorList>
    </citation>
    <scope>IDENTIFICATION</scope>
</reference>
<evidence type="ECO:0000256" key="12">
    <source>
        <dbReference type="PIRSR" id="PIRSR601519-1"/>
    </source>
</evidence>
<evidence type="ECO:0000313" key="15">
    <source>
        <dbReference type="Ensembl" id="ENSMLUP00000016450.1"/>
    </source>
</evidence>
<evidence type="ECO:0000256" key="5">
    <source>
        <dbReference type="ARBA" id="ARBA00022723"/>
    </source>
</evidence>